<comment type="caution">
    <text evidence="2">The sequence shown here is derived from an EMBL/GenBank/DDBJ whole genome shotgun (WGS) entry which is preliminary data.</text>
</comment>
<evidence type="ECO:0000313" key="2">
    <source>
        <dbReference type="EMBL" id="MFB5268174.1"/>
    </source>
</evidence>
<sequence length="47" mass="4879">MTHAALAIEAVQTGLPILVEKPMAPTSDSHVVAATDPGPVPAYTPRR</sequence>
<dbReference type="Gene3D" id="3.40.50.720">
    <property type="entry name" value="NAD(P)-binding Rossmann-like Domain"/>
    <property type="match status" value="1"/>
</dbReference>
<dbReference type="Proteomes" id="UP001580346">
    <property type="component" value="Unassembled WGS sequence"/>
</dbReference>
<accession>A0ABV5AWA8</accession>
<evidence type="ECO:0000313" key="3">
    <source>
        <dbReference type="Proteomes" id="UP001580346"/>
    </source>
</evidence>
<organism evidence="2 3">
    <name type="scientific">Paenibacillus enshidis</name>
    <dbReference type="NCBI Taxonomy" id="1458439"/>
    <lineage>
        <taxon>Bacteria</taxon>
        <taxon>Bacillati</taxon>
        <taxon>Bacillota</taxon>
        <taxon>Bacilli</taxon>
        <taxon>Bacillales</taxon>
        <taxon>Paenibacillaceae</taxon>
        <taxon>Paenibacillus</taxon>
    </lineage>
</organism>
<evidence type="ECO:0000256" key="1">
    <source>
        <dbReference type="SAM" id="MobiDB-lite"/>
    </source>
</evidence>
<proteinExistence type="predicted"/>
<protein>
    <recommendedName>
        <fullName evidence="4">Gfo/Idh/MocA-like oxidoreductase N-terminal domain-containing protein</fullName>
    </recommendedName>
</protein>
<gene>
    <name evidence="2" type="ORF">ACE41H_15510</name>
</gene>
<dbReference type="EMBL" id="JBHHMI010000013">
    <property type="protein sequence ID" value="MFB5268174.1"/>
    <property type="molecule type" value="Genomic_DNA"/>
</dbReference>
<feature type="region of interest" description="Disordered" evidence="1">
    <location>
        <begin position="28"/>
        <end position="47"/>
    </location>
</feature>
<keyword evidence="3" id="KW-1185">Reference proteome</keyword>
<name>A0ABV5AWA8_9BACL</name>
<reference evidence="2 3" key="1">
    <citation type="submission" date="2024-09" db="EMBL/GenBank/DDBJ databases">
        <title>Paenibacillus zeirhizospherea sp. nov., isolated from surface of the maize (Zea mays) roots in a horticulture field, Hungary.</title>
        <authorList>
            <person name="Marton D."/>
            <person name="Farkas M."/>
            <person name="Bedics A."/>
            <person name="Toth E."/>
            <person name="Tancsics A."/>
            <person name="Boka K."/>
            <person name="Maroti G."/>
            <person name="Kriszt B."/>
            <person name="Cserhati M."/>
        </authorList>
    </citation>
    <scope>NUCLEOTIDE SEQUENCE [LARGE SCALE GENOMIC DNA]</scope>
    <source>
        <strain evidence="2 3">KCTC 33519</strain>
    </source>
</reference>
<dbReference type="SUPFAM" id="SSF51735">
    <property type="entry name" value="NAD(P)-binding Rossmann-fold domains"/>
    <property type="match status" value="1"/>
</dbReference>
<dbReference type="InterPro" id="IPR036291">
    <property type="entry name" value="NAD(P)-bd_dom_sf"/>
</dbReference>
<dbReference type="RefSeq" id="WP_375356328.1">
    <property type="nucleotide sequence ID" value="NZ_JBHHMI010000013.1"/>
</dbReference>
<feature type="compositionally biased region" description="Pro residues" evidence="1">
    <location>
        <begin position="38"/>
        <end position="47"/>
    </location>
</feature>
<evidence type="ECO:0008006" key="4">
    <source>
        <dbReference type="Google" id="ProtNLM"/>
    </source>
</evidence>